<dbReference type="EMBL" id="WJQU01002652">
    <property type="protein sequence ID" value="KAJ6631760.1"/>
    <property type="molecule type" value="Genomic_DNA"/>
</dbReference>
<feature type="transmembrane region" description="Helical" evidence="9">
    <location>
        <begin position="333"/>
        <end position="354"/>
    </location>
</feature>
<keyword evidence="3" id="KW-1003">Cell membrane</keyword>
<dbReference type="Gene3D" id="3.40.190.10">
    <property type="entry name" value="Periplasmic binding protein-like II"/>
    <property type="match status" value="2"/>
</dbReference>
<dbReference type="OrthoDB" id="6117597at2759"/>
<feature type="transmembrane region" description="Helical" evidence="9">
    <location>
        <begin position="585"/>
        <end position="603"/>
    </location>
</feature>
<evidence type="ECO:0000256" key="1">
    <source>
        <dbReference type="ARBA" id="ARBA00004651"/>
    </source>
</evidence>
<dbReference type="InterPro" id="IPR052192">
    <property type="entry name" value="Insect_Ionotropic_Sensory_Rcpt"/>
</dbReference>
<keyword evidence="7 11" id="KW-0675">Receptor</keyword>
<evidence type="ECO:0000256" key="8">
    <source>
        <dbReference type="ARBA" id="ARBA00023180"/>
    </source>
</evidence>
<dbReference type="InterPro" id="IPR001320">
    <property type="entry name" value="Iontro_rcpt_C"/>
</dbReference>
<accession>A0A9Q0MN84</accession>
<feature type="domain" description="Ionotropic glutamate receptor C-terminal" evidence="10">
    <location>
        <begin position="332"/>
        <end position="589"/>
    </location>
</feature>
<comment type="caution">
    <text evidence="11">The sequence shown here is derived from an EMBL/GenBank/DDBJ whole genome shotgun (WGS) entry which is preliminary data.</text>
</comment>
<sequence length="619" mass="71379">MVFKRKQKSSAETIFFILFFIQISGGKGNNIVNLLNDLIEHEVDPTNLFIKTCWSLSDKIEFMKNISVQSVFIDELTYMLPVYLSPSNVMLVVNLDCDWVDNLINGFKVNHTLFAFPYRWLMHGTNPNKTKLVDKMNIVPLDSNVILAEWKEEQNHFDIRQFYRIDPLNETIYEPFGQWSAEKGFVNSRVTKVVSQRRKNVQGKLIRGSAVLLSEDSINHLTDYRDKNVDAITKLPYTVINCAFDAMNCSRSWVFHDTWGYMDPKTNITNGMFGDILYKRADICGTSSFLTPERAGILEYITMITPTTARFVFRAPPLSFVTNIYYLPFNANVWISLVILVSTGCVIIYLTYLVSNRRSPTGELLRPSDIVLLGISSICQMGTNREPKFMSGKIATIFFLISLIFIYTSYTANIVSLLQSTTKSIKNLDDLYHSDLGFGVEDTPYNRHYMSSFTAGTVRRKIYDEKIVPPNKEPNFVNSSYGVSRVRNGFFAFHCETGTAYKIVEETFYEHEKCGLLEIDYLAQIYPWIAFQKFSPYKEIIKILLFRIRELGIQFREVLRFYTKRPECLTHGSSFESVRLIDCQMVLLVISYGLILSVIIFIFEKLIHARSAQNKLCLY</sequence>
<protein>
    <submittedName>
        <fullName evidence="11">Ionotropic receptor 75a</fullName>
    </submittedName>
</protein>
<name>A0A9Q0MN84_9DIPT</name>
<evidence type="ECO:0000256" key="9">
    <source>
        <dbReference type="SAM" id="Phobius"/>
    </source>
</evidence>
<evidence type="ECO:0000256" key="2">
    <source>
        <dbReference type="ARBA" id="ARBA00008685"/>
    </source>
</evidence>
<evidence type="ECO:0000256" key="3">
    <source>
        <dbReference type="ARBA" id="ARBA00022475"/>
    </source>
</evidence>
<keyword evidence="5 9" id="KW-1133">Transmembrane helix</keyword>
<dbReference type="Proteomes" id="UP001151699">
    <property type="component" value="Unassembled WGS sequence"/>
</dbReference>
<organism evidence="11 12">
    <name type="scientific">Pseudolycoriella hygida</name>
    <dbReference type="NCBI Taxonomy" id="35572"/>
    <lineage>
        <taxon>Eukaryota</taxon>
        <taxon>Metazoa</taxon>
        <taxon>Ecdysozoa</taxon>
        <taxon>Arthropoda</taxon>
        <taxon>Hexapoda</taxon>
        <taxon>Insecta</taxon>
        <taxon>Pterygota</taxon>
        <taxon>Neoptera</taxon>
        <taxon>Endopterygota</taxon>
        <taxon>Diptera</taxon>
        <taxon>Nematocera</taxon>
        <taxon>Sciaroidea</taxon>
        <taxon>Sciaridae</taxon>
        <taxon>Pseudolycoriella</taxon>
    </lineage>
</organism>
<dbReference type="PANTHER" id="PTHR42643:SF33">
    <property type="entry name" value="GLUTAMATE RECEPTOR 2-LIKE PROTEIN"/>
    <property type="match status" value="1"/>
</dbReference>
<evidence type="ECO:0000256" key="4">
    <source>
        <dbReference type="ARBA" id="ARBA00022692"/>
    </source>
</evidence>
<evidence type="ECO:0000256" key="5">
    <source>
        <dbReference type="ARBA" id="ARBA00022989"/>
    </source>
</evidence>
<evidence type="ECO:0000256" key="6">
    <source>
        <dbReference type="ARBA" id="ARBA00023136"/>
    </source>
</evidence>
<dbReference type="Pfam" id="PF00060">
    <property type="entry name" value="Lig_chan"/>
    <property type="match status" value="1"/>
</dbReference>
<evidence type="ECO:0000256" key="7">
    <source>
        <dbReference type="ARBA" id="ARBA00023170"/>
    </source>
</evidence>
<evidence type="ECO:0000313" key="12">
    <source>
        <dbReference type="Proteomes" id="UP001151699"/>
    </source>
</evidence>
<dbReference type="GO" id="GO:0005886">
    <property type="term" value="C:plasma membrane"/>
    <property type="evidence" value="ECO:0007669"/>
    <property type="project" value="UniProtKB-SubCell"/>
</dbReference>
<evidence type="ECO:0000313" key="11">
    <source>
        <dbReference type="EMBL" id="KAJ6631760.1"/>
    </source>
</evidence>
<dbReference type="SUPFAM" id="SSF53850">
    <property type="entry name" value="Periplasmic binding protein-like II"/>
    <property type="match status" value="1"/>
</dbReference>
<comment type="subcellular location">
    <subcellularLocation>
        <location evidence="1">Cell membrane</location>
        <topology evidence="1">Multi-pass membrane protein</topology>
    </subcellularLocation>
</comment>
<keyword evidence="8" id="KW-0325">Glycoprotein</keyword>
<comment type="similarity">
    <text evidence="2">Belongs to the glutamate-gated ion channel (TC 1.A.10.1) family.</text>
</comment>
<dbReference type="GO" id="GO:0050906">
    <property type="term" value="P:detection of stimulus involved in sensory perception"/>
    <property type="evidence" value="ECO:0007669"/>
    <property type="project" value="UniProtKB-ARBA"/>
</dbReference>
<proteinExistence type="inferred from homology"/>
<keyword evidence="12" id="KW-1185">Reference proteome</keyword>
<gene>
    <name evidence="11" type="primary">Ir75a_2</name>
    <name evidence="11" type="ORF">Bhyg_16671</name>
</gene>
<dbReference type="AlphaFoldDB" id="A0A9Q0MN84"/>
<reference evidence="11" key="1">
    <citation type="submission" date="2022-07" db="EMBL/GenBank/DDBJ databases">
        <authorList>
            <person name="Trinca V."/>
            <person name="Uliana J.V.C."/>
            <person name="Torres T.T."/>
            <person name="Ward R.J."/>
            <person name="Monesi N."/>
        </authorList>
    </citation>
    <scope>NUCLEOTIDE SEQUENCE</scope>
    <source>
        <strain evidence="11">HSMRA1968</strain>
        <tissue evidence="11">Whole embryos</tissue>
    </source>
</reference>
<feature type="transmembrane region" description="Helical" evidence="9">
    <location>
        <begin position="394"/>
        <end position="418"/>
    </location>
</feature>
<keyword evidence="6 9" id="KW-0472">Membrane</keyword>
<dbReference type="PANTHER" id="PTHR42643">
    <property type="entry name" value="IONOTROPIC RECEPTOR 20A-RELATED"/>
    <property type="match status" value="1"/>
</dbReference>
<keyword evidence="4 9" id="KW-0812">Transmembrane</keyword>
<evidence type="ECO:0000259" key="10">
    <source>
        <dbReference type="Pfam" id="PF00060"/>
    </source>
</evidence>
<dbReference type="GO" id="GO:0015276">
    <property type="term" value="F:ligand-gated monoatomic ion channel activity"/>
    <property type="evidence" value="ECO:0007669"/>
    <property type="project" value="InterPro"/>
</dbReference>